<reference evidence="1 2" key="1">
    <citation type="submission" date="2016-04" db="EMBL/GenBank/DDBJ databases">
        <title>First whole genome shotgun sequence of the bacterium Enteractinococcus sp. strain UASWS1574.</title>
        <authorList>
            <person name="Crovadore J."/>
            <person name="Chablais R."/>
            <person name="Lefort F."/>
        </authorList>
    </citation>
    <scope>NUCLEOTIDE SEQUENCE [LARGE SCALE GENOMIC DNA]</scope>
    <source>
        <strain evidence="1 2">UASWS1574</strain>
    </source>
</reference>
<dbReference type="STRING" id="1837282.A6F49_16870"/>
<dbReference type="EMBL" id="LXEY01000022">
    <property type="protein sequence ID" value="OAV59508.1"/>
    <property type="molecule type" value="Genomic_DNA"/>
</dbReference>
<evidence type="ECO:0000313" key="1">
    <source>
        <dbReference type="EMBL" id="OAV59508.1"/>
    </source>
</evidence>
<dbReference type="OrthoDB" id="5242426at2"/>
<proteinExistence type="predicted"/>
<evidence type="ECO:0000313" key="2">
    <source>
        <dbReference type="Proteomes" id="UP000078292"/>
    </source>
</evidence>
<organism evidence="1 2">
    <name type="scientific">Enteractinococcus helveticum</name>
    <dbReference type="NCBI Taxonomy" id="1837282"/>
    <lineage>
        <taxon>Bacteria</taxon>
        <taxon>Bacillati</taxon>
        <taxon>Actinomycetota</taxon>
        <taxon>Actinomycetes</taxon>
        <taxon>Micrococcales</taxon>
        <taxon>Micrococcaceae</taxon>
    </lineage>
</organism>
<dbReference type="AlphaFoldDB" id="A0A1B7LWW2"/>
<comment type="caution">
    <text evidence="1">The sequence shown here is derived from an EMBL/GenBank/DDBJ whole genome shotgun (WGS) entry which is preliminary data.</text>
</comment>
<dbReference type="RefSeq" id="WP_052504967.1">
    <property type="nucleotide sequence ID" value="NZ_LXEY01000022.1"/>
</dbReference>
<sequence>MTHPLGVVDGTFAGTDPHAVYALQLNELGAPHIPALVELPDVGPHANGLGKVIANLGMPFELRPYGWQLQRGERRNAAIQLRVVSHRNSIIQAMADIAADDDVPAVSVRLLGPVSLLVDAMLPSGQRILRDAGARTDVAAAWAEGASDLIARIHSVLGARVSLFVQEHRADDVVNGTIRSASGADIERAVDISEIRSYWEQAAELDAEVFFETPVALLADAAQVGSVALHWPVGRSNQTEQTWELIDRLLSADNPVALHLQRRRDAERYAEELIQQYLDWGLDPANLEHVRLVYQFNLETEVAVGSGLEALRTIAGHAGGYASSL</sequence>
<keyword evidence="2" id="KW-1185">Reference proteome</keyword>
<name>A0A1B7LWW2_9MICC</name>
<accession>A0A1B7LWW2</accession>
<dbReference type="Proteomes" id="UP000078292">
    <property type="component" value="Unassembled WGS sequence"/>
</dbReference>
<gene>
    <name evidence="1" type="ORF">A6F49_16870</name>
</gene>
<protein>
    <submittedName>
        <fullName evidence="1">Uncharacterized protein</fullName>
    </submittedName>
</protein>